<protein>
    <submittedName>
        <fullName evidence="1">Uncharacterized protein</fullName>
    </submittedName>
</protein>
<evidence type="ECO:0000313" key="1">
    <source>
        <dbReference type="EMBL" id="KAF9443461.1"/>
    </source>
</evidence>
<proteinExistence type="predicted"/>
<keyword evidence="2" id="KW-1185">Reference proteome</keyword>
<sequence>MDTAPVISIHPVVKQTQDVVQISAGLSDVNMLESYQWIHDEGNQTFQESMILRDQDIRVGWVKWGNQRLETLPGAYVEAIIEPRENNPMLEEDTVRETILAIIRWPEVEILLRKWYTGVAAVCQNSGGGGGLEKFVWYKNFLKEDIIGTECAYFIASSLQILGLGEVKLVRRIKPLKWFRTLREPGLQQLWNGFTTGLQGVHAEQEAINVALKFLGLRVAVPPHNRTELRSNHEGWGCDLDSVYIFVCVGGIHAYVFSNATLRTPN</sequence>
<accession>A0A9P5X5Z8</accession>
<reference evidence="1" key="1">
    <citation type="submission" date="2020-11" db="EMBL/GenBank/DDBJ databases">
        <authorList>
            <consortium name="DOE Joint Genome Institute"/>
            <person name="Ahrendt S."/>
            <person name="Riley R."/>
            <person name="Andreopoulos W."/>
            <person name="Labutti K."/>
            <person name="Pangilinan J."/>
            <person name="Ruiz-Duenas F.J."/>
            <person name="Barrasa J.M."/>
            <person name="Sanchez-Garcia M."/>
            <person name="Camarero S."/>
            <person name="Miyauchi S."/>
            <person name="Serrano A."/>
            <person name="Linde D."/>
            <person name="Babiker R."/>
            <person name="Drula E."/>
            <person name="Ayuso-Fernandez I."/>
            <person name="Pacheco R."/>
            <person name="Padilla G."/>
            <person name="Ferreira P."/>
            <person name="Barriuso J."/>
            <person name="Kellner H."/>
            <person name="Castanera R."/>
            <person name="Alfaro M."/>
            <person name="Ramirez L."/>
            <person name="Pisabarro A.G."/>
            <person name="Kuo A."/>
            <person name="Tritt A."/>
            <person name="Lipzen A."/>
            <person name="He G."/>
            <person name="Yan M."/>
            <person name="Ng V."/>
            <person name="Cullen D."/>
            <person name="Martin F."/>
            <person name="Rosso M.-N."/>
            <person name="Henrissat B."/>
            <person name="Hibbett D."/>
            <person name="Martinez A.T."/>
            <person name="Grigoriev I.V."/>
        </authorList>
    </citation>
    <scope>NUCLEOTIDE SEQUENCE</scope>
    <source>
        <strain evidence="1">MF-IS2</strain>
    </source>
</reference>
<gene>
    <name evidence="1" type="ORF">P691DRAFT_764245</name>
</gene>
<organism evidence="1 2">
    <name type="scientific">Macrolepiota fuliginosa MF-IS2</name>
    <dbReference type="NCBI Taxonomy" id="1400762"/>
    <lineage>
        <taxon>Eukaryota</taxon>
        <taxon>Fungi</taxon>
        <taxon>Dikarya</taxon>
        <taxon>Basidiomycota</taxon>
        <taxon>Agaricomycotina</taxon>
        <taxon>Agaricomycetes</taxon>
        <taxon>Agaricomycetidae</taxon>
        <taxon>Agaricales</taxon>
        <taxon>Agaricineae</taxon>
        <taxon>Agaricaceae</taxon>
        <taxon>Macrolepiota</taxon>
    </lineage>
</organism>
<comment type="caution">
    <text evidence="1">The sequence shown here is derived from an EMBL/GenBank/DDBJ whole genome shotgun (WGS) entry which is preliminary data.</text>
</comment>
<evidence type="ECO:0000313" key="2">
    <source>
        <dbReference type="Proteomes" id="UP000807342"/>
    </source>
</evidence>
<dbReference type="Proteomes" id="UP000807342">
    <property type="component" value="Unassembled WGS sequence"/>
</dbReference>
<dbReference type="AlphaFoldDB" id="A0A9P5X5Z8"/>
<name>A0A9P5X5Z8_9AGAR</name>
<dbReference type="EMBL" id="MU151471">
    <property type="protein sequence ID" value="KAF9443461.1"/>
    <property type="molecule type" value="Genomic_DNA"/>
</dbReference>